<feature type="transmembrane region" description="Helical" evidence="1">
    <location>
        <begin position="34"/>
        <end position="54"/>
    </location>
</feature>
<feature type="transmembrane region" description="Helical" evidence="1">
    <location>
        <begin position="66"/>
        <end position="87"/>
    </location>
</feature>
<sequence>MIKTWLYTRVLPAMYFNDVFDNIHNGLHSLQGRLIFVLLVFGAVMIVWGGYLYSGGEDSKRKGKAIWLRVAGGVGFALVATLVISYIQQVMGGGF</sequence>
<evidence type="ECO:0000313" key="3">
    <source>
        <dbReference type="Proteomes" id="UP000216122"/>
    </source>
</evidence>
<keyword evidence="1" id="KW-0812">Transmembrane</keyword>
<dbReference type="Proteomes" id="UP000216122">
    <property type="component" value="Unassembled WGS sequence"/>
</dbReference>
<evidence type="ECO:0000256" key="1">
    <source>
        <dbReference type="SAM" id="Phobius"/>
    </source>
</evidence>
<reference evidence="2 3" key="2">
    <citation type="submission" date="2017-09" db="EMBL/GenBank/DDBJ databases">
        <title>Tripartite evolution among Lactobacillus johnsonii, Lactobacillus taiwanensis, Lactobacillus reuteri and their rodent host.</title>
        <authorList>
            <person name="Wang T."/>
            <person name="Knowles S."/>
            <person name="Cheng C."/>
        </authorList>
    </citation>
    <scope>NUCLEOTIDE SEQUENCE [LARGE SCALE GENOMIC DNA]</scope>
    <source>
        <strain evidence="2 3">103v</strain>
    </source>
</reference>
<organism evidence="2 3">
    <name type="scientific">Limosilactobacillus reuteri</name>
    <name type="common">Lactobacillus reuteri</name>
    <dbReference type="NCBI Taxonomy" id="1598"/>
    <lineage>
        <taxon>Bacteria</taxon>
        <taxon>Bacillati</taxon>
        <taxon>Bacillota</taxon>
        <taxon>Bacilli</taxon>
        <taxon>Lactobacillales</taxon>
        <taxon>Lactobacillaceae</taxon>
        <taxon>Limosilactobacillus</taxon>
    </lineage>
</organism>
<proteinExistence type="predicted"/>
<keyword evidence="1" id="KW-0472">Membrane</keyword>
<evidence type="ECO:0000313" key="2">
    <source>
        <dbReference type="EMBL" id="OYT02810.1"/>
    </source>
</evidence>
<protein>
    <submittedName>
        <fullName evidence="2">Uncharacterized protein</fullName>
    </submittedName>
</protein>
<reference evidence="3" key="1">
    <citation type="submission" date="2017-05" db="EMBL/GenBank/DDBJ databases">
        <authorList>
            <person name="Lin X.B."/>
            <person name="Stothard P."/>
            <person name="Tasseva G."/>
            <person name="Walter J."/>
        </authorList>
    </citation>
    <scope>NUCLEOTIDE SEQUENCE [LARGE SCALE GENOMIC DNA]</scope>
    <source>
        <strain evidence="3">103v</strain>
    </source>
</reference>
<dbReference type="EMBL" id="NGQC01000044">
    <property type="protein sequence ID" value="OYT02810.1"/>
    <property type="molecule type" value="Genomic_DNA"/>
</dbReference>
<gene>
    <name evidence="2" type="ORF">CBG21_07255</name>
</gene>
<dbReference type="RefSeq" id="WP_020843035.1">
    <property type="nucleotide sequence ID" value="NZ_CP104438.1"/>
</dbReference>
<dbReference type="AlphaFoldDB" id="A0A256VHX5"/>
<keyword evidence="1" id="KW-1133">Transmembrane helix</keyword>
<comment type="caution">
    <text evidence="2">The sequence shown here is derived from an EMBL/GenBank/DDBJ whole genome shotgun (WGS) entry which is preliminary data.</text>
</comment>
<name>A0A256VHX5_LIMRT</name>
<accession>A0A256VHX5</accession>